<dbReference type="InterPro" id="IPR006431">
    <property type="entry name" value="Phage_tape_meas_C"/>
</dbReference>
<evidence type="ECO:0000313" key="4">
    <source>
        <dbReference type="EMBL" id="AWC92319.1"/>
    </source>
</evidence>
<evidence type="ECO:0000259" key="1">
    <source>
        <dbReference type="Pfam" id="PF06120"/>
    </source>
</evidence>
<dbReference type="Pfam" id="PF06120">
    <property type="entry name" value="Phage_HK97_TLTM"/>
    <property type="match status" value="1"/>
</dbReference>
<dbReference type="Pfam" id="PF20155">
    <property type="entry name" value="TMP_3"/>
    <property type="match status" value="1"/>
</dbReference>
<dbReference type="AlphaFoldDB" id="A0AAU8ZQQ2"/>
<evidence type="ECO:0000259" key="2">
    <source>
        <dbReference type="Pfam" id="PF09718"/>
    </source>
</evidence>
<proteinExistence type="predicted"/>
<name>A0AAU8ZQQ2_MORMO</name>
<feature type="domain" description="Tail length tape measure" evidence="1">
    <location>
        <begin position="413"/>
        <end position="533"/>
    </location>
</feature>
<dbReference type="InterPro" id="IPR009302">
    <property type="entry name" value="Tail_length_tape_measure"/>
</dbReference>
<evidence type="ECO:0000259" key="3">
    <source>
        <dbReference type="Pfam" id="PF20155"/>
    </source>
</evidence>
<organism evidence="5 6">
    <name type="scientific">Morganella morganii</name>
    <name type="common">Proteus morganii</name>
    <dbReference type="NCBI Taxonomy" id="582"/>
    <lineage>
        <taxon>Bacteria</taxon>
        <taxon>Pseudomonadati</taxon>
        <taxon>Pseudomonadota</taxon>
        <taxon>Gammaproteobacteria</taxon>
        <taxon>Enterobacterales</taxon>
        <taxon>Morganellaceae</taxon>
        <taxon>Morganella</taxon>
    </lineage>
</organism>
<dbReference type="Pfam" id="PF09718">
    <property type="entry name" value="Tape_meas_lam_C"/>
    <property type="match status" value="1"/>
</dbReference>
<feature type="domain" description="Tape measure protein N-terminal" evidence="3">
    <location>
        <begin position="76"/>
        <end position="266"/>
    </location>
</feature>
<gene>
    <name evidence="4" type="ORF">AM380_00925</name>
    <name evidence="5" type="ORF">AM380_15540</name>
</gene>
<dbReference type="InterPro" id="IPR013491">
    <property type="entry name" value="Tape_meas_N"/>
</dbReference>
<reference evidence="5 6" key="1">
    <citation type="submission" date="2018-04" db="EMBL/GenBank/DDBJ databases">
        <title>Whole genome sequencing of Morganella morganii AR_0133.</title>
        <authorList>
            <person name="Conlan S."/>
            <person name="Thomas P.J."/>
            <person name="Mullikin J."/>
            <person name="Frank K.M."/>
            <person name="Segre J.A."/>
        </authorList>
    </citation>
    <scope>NUCLEOTIDE SEQUENCE [LARGE SCALE GENOMIC DNA]</scope>
    <source>
        <strain evidence="5 6">AR_0133</strain>
    </source>
</reference>
<protein>
    <submittedName>
        <fullName evidence="5">Phage tail tape measure protein</fullName>
    </submittedName>
</protein>
<dbReference type="NCBIfam" id="TIGR01541">
    <property type="entry name" value="tape_meas_lam_C"/>
    <property type="match status" value="1"/>
</dbReference>
<dbReference type="Proteomes" id="UP000244682">
    <property type="component" value="Chromosome"/>
</dbReference>
<feature type="domain" description="Bacteriophage tail tape measure C-terminal" evidence="2">
    <location>
        <begin position="877"/>
        <end position="948"/>
    </location>
</feature>
<dbReference type="EMBL" id="CP028956">
    <property type="protein sequence ID" value="AWC94953.1"/>
    <property type="molecule type" value="Genomic_DNA"/>
</dbReference>
<sequence>MAGALGRLNIDMTLNTARFNSAIQQSERQAVRFGQQLTGQLRIVVREQESIAAQAARSSAAVSGFFKSAATFLSVRQVVSYADSWTELQNRLKLVTGSSQELSRATTDVYDIAQKTRQSLDSTAQVYQRFADNADRLGLSQQRVASLTDTVSKAVAVSGASAASAEAALMQFGQALASGQLRGQELNSVMEQTPGLARAIADGMGVSIGQLRKMAADGNTSIEQIITALERAKSGVDQKFATSTATVSQSFTNLQSAITKYVGEANNSSGATQVLTAGLSGLAANLGDVVKVAETLAAAAIAVKMAKWTQTMRSNAAEAGRSSQALLKRAFAERDLAADVSRRTLADKNAMATARSVALEEYKAAKGADAQAAALKRLTAVKSLARKAALDHALALKAENAAQAGINSARRGASAAARGLGGAVSMLGGPVGIVTGLLIGGGMAYSNYRQKTEEAKQASLEFAESLDVTAESLKKMSAIDRAAAIQKMADAIDAQGSKEKELRDEIERTNKIISESAQKRDNAGSVTGFGRNSFAVPDQMAAQNAARERTYALKELQDAEQQHSEMVAKMVPLLQDLERATGKVSAAYAESGKYLVDVSSRSNELISKINLQGTAYDNLTASIHQATQAQQQFSAQSLVTVSDDAQKSIDLSNRAIAKANAKGRELARLTAEDMLASRKITPDMKGYDKALDAEISAQMVLQEKRNTRTPRKSKVDYKKQYTDMVSEMENKLSSLTADGKSIREYGTTSSFKEYDSLMADIARNQEKFSHFGKEATDKLKAQAKAIDEVAQANAVATMSYDRTKEIEQLRFETELIGKNRTEQERLTYFRQLDLQVQQMRVGMSDKNIAVLEAETQKIREQYDEWLKRRELLRQSPTEGFKAGLKDFGDSATDVMGNVRNITTGALTSMTDTLNTFVMTGKASFGDFARSVLSDISKMLLKMALFNAVKAGGSAMGFDMGWMSNGHAYGGYTGHGGKFEPKGIVHGGEFVFTKEATARLGIDNLYRLMNSAKGYASGGYVGDRMPAVVSKHSLPAIGGGVNMPVIIGDIHFENTGNQNSGAGIDTAGIKRQLKSEIVSIISDQAQRPGTPLWNAMKGGR</sequence>
<accession>A0AAU8ZQQ2</accession>
<dbReference type="EMBL" id="CP028956">
    <property type="protein sequence ID" value="AWC92319.1"/>
    <property type="molecule type" value="Genomic_DNA"/>
</dbReference>
<evidence type="ECO:0000313" key="6">
    <source>
        <dbReference type="Proteomes" id="UP000244682"/>
    </source>
</evidence>
<dbReference type="NCBIfam" id="TIGR02675">
    <property type="entry name" value="tape_meas_nterm"/>
    <property type="match status" value="1"/>
</dbReference>
<dbReference type="RefSeq" id="WP_108655152.1">
    <property type="nucleotide sequence ID" value="NZ_CP028956.1"/>
</dbReference>
<evidence type="ECO:0000313" key="5">
    <source>
        <dbReference type="EMBL" id="AWC94953.1"/>
    </source>
</evidence>